<dbReference type="RefSeq" id="WP_205088096.1">
    <property type="nucleotide sequence ID" value="NZ_JACJLA010000012.1"/>
</dbReference>
<dbReference type="Proteomes" id="UP000707138">
    <property type="component" value="Unassembled WGS sequence"/>
</dbReference>
<comment type="caution">
    <text evidence="1">The sequence shown here is derived from an EMBL/GenBank/DDBJ whole genome shotgun (WGS) entry which is preliminary data.</text>
</comment>
<dbReference type="Gene3D" id="3.30.1330.70">
    <property type="entry name" value="Holliday junction resolvase RusA"/>
    <property type="match status" value="1"/>
</dbReference>
<keyword evidence="2" id="KW-1185">Reference proteome</keyword>
<protein>
    <submittedName>
        <fullName evidence="1">RusA family crossover junction endodeoxyribonuclease</fullName>
    </submittedName>
</protein>
<organism evidence="1 2">
    <name type="scientific">Veillonella magna</name>
    <dbReference type="NCBI Taxonomy" id="464322"/>
    <lineage>
        <taxon>Bacteria</taxon>
        <taxon>Bacillati</taxon>
        <taxon>Bacillota</taxon>
        <taxon>Negativicutes</taxon>
        <taxon>Veillonellales</taxon>
        <taxon>Veillonellaceae</taxon>
        <taxon>Veillonella</taxon>
    </lineage>
</organism>
<gene>
    <name evidence="1" type="ORF">H6A01_07270</name>
</gene>
<dbReference type="SUPFAM" id="SSF103084">
    <property type="entry name" value="Holliday junction resolvase RusA"/>
    <property type="match status" value="1"/>
</dbReference>
<proteinExistence type="predicted"/>
<reference evidence="1 2" key="1">
    <citation type="journal article" date="2021" name="Sci. Rep.">
        <title>The distribution of antibiotic resistance genes in chicken gut microbiota commensals.</title>
        <authorList>
            <person name="Juricova H."/>
            <person name="Matiasovicova J."/>
            <person name="Kubasova T."/>
            <person name="Cejkova D."/>
            <person name="Rychlik I."/>
        </authorList>
    </citation>
    <scope>NUCLEOTIDE SEQUENCE [LARGE SCALE GENOMIC DNA]</scope>
    <source>
        <strain evidence="1 2">An537</strain>
    </source>
</reference>
<name>A0ABS2GG13_9FIRM</name>
<accession>A0ABS2GG13</accession>
<dbReference type="InterPro" id="IPR036614">
    <property type="entry name" value="RusA-like_sf"/>
</dbReference>
<sequence length="127" mass="14674">MKFVITGRPATKKNSSRVVRRGNFTRVLPSEAFIKYERDAVKQIKALQLPTITGPVQVEFLYWLPDRRWWPDLVGLLQATSDILQTAGIIEDDKWILCYNLSRICGLDKENPRAIIKIWPAFEDKGE</sequence>
<evidence type="ECO:0000313" key="2">
    <source>
        <dbReference type="Proteomes" id="UP000707138"/>
    </source>
</evidence>
<dbReference type="EMBL" id="JACJLA010000012">
    <property type="protein sequence ID" value="MBM6913116.1"/>
    <property type="molecule type" value="Genomic_DNA"/>
</dbReference>
<evidence type="ECO:0000313" key="1">
    <source>
        <dbReference type="EMBL" id="MBM6913116.1"/>
    </source>
</evidence>